<gene>
    <name evidence="2" type="ORF">AT746_07700</name>
</gene>
<dbReference type="SUPFAM" id="SSF52540">
    <property type="entry name" value="P-loop containing nucleoside triphosphate hydrolases"/>
    <property type="match status" value="1"/>
</dbReference>
<dbReference type="STRING" id="1526571.AT746_07700"/>
<dbReference type="OrthoDB" id="272985at2"/>
<evidence type="ECO:0000313" key="2">
    <source>
        <dbReference type="EMBL" id="ALS98153.1"/>
    </source>
</evidence>
<keyword evidence="3" id="KW-1185">Reference proteome</keyword>
<organism evidence="2 3">
    <name type="scientific">Lacimicrobium alkaliphilum</name>
    <dbReference type="NCBI Taxonomy" id="1526571"/>
    <lineage>
        <taxon>Bacteria</taxon>
        <taxon>Pseudomonadati</taxon>
        <taxon>Pseudomonadota</taxon>
        <taxon>Gammaproteobacteria</taxon>
        <taxon>Alteromonadales</taxon>
        <taxon>Alteromonadaceae</taxon>
        <taxon>Lacimicrobium</taxon>
    </lineage>
</organism>
<dbReference type="InterPro" id="IPR027417">
    <property type="entry name" value="P-loop_NTPase"/>
</dbReference>
<proteinExistence type="inferred from homology"/>
<dbReference type="RefSeq" id="WP_062478667.1">
    <property type="nucleotide sequence ID" value="NZ_CP013650.1"/>
</dbReference>
<dbReference type="AlphaFoldDB" id="A0A0U3B3M7"/>
<dbReference type="PANTHER" id="PTHR42743:SF11">
    <property type="entry name" value="AMINODEOXYCHORISMATE LYASE"/>
    <property type="match status" value="1"/>
</dbReference>
<dbReference type="Gene3D" id="3.40.50.300">
    <property type="entry name" value="P-loop containing nucleotide triphosphate hydrolases"/>
    <property type="match status" value="1"/>
</dbReference>
<accession>A0A0U3B3M7</accession>
<evidence type="ECO:0000313" key="3">
    <source>
        <dbReference type="Proteomes" id="UP000068447"/>
    </source>
</evidence>
<sequence>MTIRIAMWSGPRNISTAMMRSWENRPDTQVVDEPFYASFLTQTGAVHPYQQEILAAQNSDFDAVARELSQGPVSSALQYQKQMTHHIPEQADMSWCASLRHCFLIRHPAKVVDSYTRSMGQCDAADIGIERQYTLYQQLCEISAQNIPVVDSDALLGSPEPMLKAICKALDVSFYPQMLSWPKGKRDSDGVWAPHWYHSVEDSTGFGGPRDTLPELTAQQQAVADSCMPFYQEMKQRALAP</sequence>
<reference evidence="2 3" key="1">
    <citation type="submission" date="2015-12" db="EMBL/GenBank/DDBJ databases">
        <title>Complete genome of Lacimicrobium alkaliphilum KCTC 32984.</title>
        <authorList>
            <person name="Kim S.-G."/>
            <person name="Lee Y.-J."/>
        </authorList>
    </citation>
    <scope>NUCLEOTIDE SEQUENCE [LARGE SCALE GENOMIC DNA]</scope>
    <source>
        <strain evidence="2 3">YelD216</strain>
    </source>
</reference>
<dbReference type="GO" id="GO:0019752">
    <property type="term" value="P:carboxylic acid metabolic process"/>
    <property type="evidence" value="ECO:0007669"/>
    <property type="project" value="TreeGrafter"/>
</dbReference>
<dbReference type="InterPro" id="IPR050571">
    <property type="entry name" value="Class-IV_PLP-Dep_Aminotrnsfr"/>
</dbReference>
<protein>
    <recommendedName>
        <fullName evidence="4">Branched-chain amino acid aminotransferase</fullName>
    </recommendedName>
</protein>
<evidence type="ECO:0008006" key="4">
    <source>
        <dbReference type="Google" id="ProtNLM"/>
    </source>
</evidence>
<dbReference type="Pfam" id="PF19798">
    <property type="entry name" value="Sulfotransfer_5"/>
    <property type="match status" value="1"/>
</dbReference>
<dbReference type="PANTHER" id="PTHR42743">
    <property type="entry name" value="AMINO-ACID AMINOTRANSFERASE"/>
    <property type="match status" value="1"/>
</dbReference>
<name>A0A0U3B3M7_9ALTE</name>
<dbReference type="Proteomes" id="UP000068447">
    <property type="component" value="Chromosome"/>
</dbReference>
<evidence type="ECO:0000256" key="1">
    <source>
        <dbReference type="ARBA" id="ARBA00009320"/>
    </source>
</evidence>
<dbReference type="EMBL" id="CP013650">
    <property type="protein sequence ID" value="ALS98153.1"/>
    <property type="molecule type" value="Genomic_DNA"/>
</dbReference>
<comment type="similarity">
    <text evidence="1">Belongs to the class-IV pyridoxal-phosphate-dependent aminotransferase family.</text>
</comment>
<dbReference type="KEGG" id="lal:AT746_07700"/>